<dbReference type="AlphaFoldDB" id="A0A7L5XEE5"/>
<feature type="compositionally biased region" description="Basic and acidic residues" evidence="1">
    <location>
        <begin position="196"/>
        <end position="208"/>
    </location>
</feature>
<feature type="region of interest" description="Disordered" evidence="1">
    <location>
        <begin position="763"/>
        <end position="786"/>
    </location>
</feature>
<evidence type="ECO:0000313" key="3">
    <source>
        <dbReference type="EMBL" id="RZE27865.1"/>
    </source>
</evidence>
<protein>
    <submittedName>
        <fullName evidence="3">CHAT domain-containing protein</fullName>
    </submittedName>
</protein>
<dbReference type="KEGG" id="salb:XNR_0951"/>
<feature type="region of interest" description="Disordered" evidence="1">
    <location>
        <begin position="1220"/>
        <end position="1246"/>
    </location>
</feature>
<name>A0A7L5XEE5_9ACTN</name>
<dbReference type="Pfam" id="PF12770">
    <property type="entry name" value="CHAT"/>
    <property type="match status" value="1"/>
</dbReference>
<evidence type="ECO:0000313" key="4">
    <source>
        <dbReference type="Proteomes" id="UP000292693"/>
    </source>
</evidence>
<dbReference type="InterPro" id="IPR024983">
    <property type="entry name" value="CHAT_dom"/>
</dbReference>
<organism evidence="3 4">
    <name type="scientific">Streptomyces albidoflavus</name>
    <dbReference type="NCBI Taxonomy" id="1886"/>
    <lineage>
        <taxon>Bacteria</taxon>
        <taxon>Bacillati</taxon>
        <taxon>Actinomycetota</taxon>
        <taxon>Actinomycetes</taxon>
        <taxon>Kitasatosporales</taxon>
        <taxon>Streptomycetaceae</taxon>
        <taxon>Streptomyces</taxon>
        <taxon>Streptomyces albidoflavus group</taxon>
    </lineage>
</organism>
<gene>
    <name evidence="3" type="ORF">C0Q92_05480</name>
</gene>
<evidence type="ECO:0000256" key="1">
    <source>
        <dbReference type="SAM" id="MobiDB-lite"/>
    </source>
</evidence>
<proteinExistence type="predicted"/>
<dbReference type="Proteomes" id="UP000292693">
    <property type="component" value="Unassembled WGS sequence"/>
</dbReference>
<accession>A0A7L5XEE5</accession>
<feature type="domain" description="CHAT" evidence="2">
    <location>
        <begin position="914"/>
        <end position="1218"/>
    </location>
</feature>
<feature type="region of interest" description="Disordered" evidence="1">
    <location>
        <begin position="184"/>
        <end position="220"/>
    </location>
</feature>
<feature type="compositionally biased region" description="Polar residues" evidence="1">
    <location>
        <begin position="1237"/>
        <end position="1246"/>
    </location>
</feature>
<comment type="caution">
    <text evidence="3">The sequence shown here is derived from an EMBL/GenBank/DDBJ whole genome shotgun (WGS) entry which is preliminary data.</text>
</comment>
<dbReference type="EMBL" id="PKLL01000004">
    <property type="protein sequence ID" value="RZE27865.1"/>
    <property type="molecule type" value="Genomic_DNA"/>
</dbReference>
<reference evidence="3 4" key="1">
    <citation type="submission" date="2017-12" db="EMBL/GenBank/DDBJ databases">
        <title>Population genomics insights into the ecological differentiation and adaptive evolution in streptomycetes.</title>
        <authorList>
            <person name="Li Y."/>
            <person name="Huang Y."/>
        </authorList>
    </citation>
    <scope>NUCLEOTIDE SEQUENCE [LARGE SCALE GENOMIC DNA]</scope>
    <source>
        <strain evidence="3 4">NBRC 100770</strain>
    </source>
</reference>
<dbReference type="RefSeq" id="WP_015506955.1">
    <property type="nucleotide sequence ID" value="NC_020990.1"/>
</dbReference>
<feature type="compositionally biased region" description="Low complexity" evidence="1">
    <location>
        <begin position="777"/>
        <end position="786"/>
    </location>
</feature>
<evidence type="ECO:0000259" key="2">
    <source>
        <dbReference type="Pfam" id="PF12770"/>
    </source>
</evidence>
<sequence>MTEETPGERGEEEAAGLRAWAAVAVRQAHELWPRIQEDPREATFPLVVEHLTTLERLLPQDDPARAPVVCWLGLLLKVRILGLLSAERSEYAAAVTHLRWADRCGPPSDPLAQLCRRALAELLVPPGIDRQVRDPSLTPEAAAPLRLQLGEAMEVLGRVVAGDLTTREEVLPFMERVATLLAALPGEPGESAPRPPAEDGRVGARAERLPPVSGEDPAQRAMAGAVRELVAEARRDGVWCARLLSWLCAGMNDPRGPETDAVRTLADLGLDRPVFAPLRELLAALADGGHGSLPLVERLRQAARAVRQDLLALEPEAPERVRVAKFHAALLLAGNLRMPEAFDFAEVDGAAMRPDPDPAVRSVRRGAVSLDLILTTAIDNLWVSNGDLGRVERSVAWLTEAVEARRGEAAWAAEHRYLTTLLAQRTATAAHLGGSLQDSAAALSMAERLAAADDGDEVLNWFSLVTAYQLARRGQGQAAPAGVTDRLIRTLGERHASPAPEAAVRFVIAGTLGIALHERATRTHDRADLRAAVRYLREAVAIDAATVTPLFAPFLAPVRAELMTELARADPRRESVDSAAAEIHRLAAGGQLSPWHEARLRLGLGRAMLRATAHRSDLSLLDPCIEELSRARTLADGSPSRSLRADVLVTLSAAHWTSAVTGGSRATEDRETGLKLRREALELLAADVLLQLGAEHALSAARAATGHVLWLALRRAEGHRPADAVEALELGRALVLRTAAAEHGVPRLLADRGHAELAARWRAQTPRHPLEPGPAGPGRASAAPAPPVSVAGLPSSLRRAALTALGLGDGDGARDLLGTPDPAALGAALAASGADALVYLIPGEGFRPHIPGRALVLRPGRAEPEVLPLPLLLTPGSHQLERYLAAAGRRSARHPSAAAREAAEAEWRAALDALCDWAWPAAVGPVLDTLEPLGRPPRIVLIPCGPLGVVPWHAARTHIPLGGHRYACQDAVFSYAPSGGQFLRAAGRERLPLDEGQVLVTDPLLSLVWAEVETEALRSAYYPGARRFGEHVAADGVPDAPGSGADLLSVLPGGDRPAAVVHVSCHGVAGPSPTRSALSLADGDLTVARILDEAAPGPAPGTAGPLVVLSACETDLSTGDHDEALTLSTALVARGAADVVGSRWAVDDCATALMMAVLHHFLAGEGLAPPDALRAAQLWMLDPERRPPPGMAERLCREAHRADLGELPLWAAFTHQGDPGAELASVPARERGVGLTESRSGQGPPP</sequence>